<dbReference type="AlphaFoldDB" id="A0AAE3EKC5"/>
<protein>
    <submittedName>
        <fullName evidence="1">Uncharacterized protein</fullName>
    </submittedName>
</protein>
<organism evidence="1 2">
    <name type="scientific">Teretinema zuelzerae</name>
    <dbReference type="NCBI Taxonomy" id="156"/>
    <lineage>
        <taxon>Bacteria</taxon>
        <taxon>Pseudomonadati</taxon>
        <taxon>Spirochaetota</taxon>
        <taxon>Spirochaetia</taxon>
        <taxon>Spirochaetales</taxon>
        <taxon>Treponemataceae</taxon>
        <taxon>Teretinema</taxon>
    </lineage>
</organism>
<keyword evidence="2" id="KW-1185">Reference proteome</keyword>
<name>A0AAE3EKC5_9SPIR</name>
<dbReference type="RefSeq" id="WP_230757997.1">
    <property type="nucleotide sequence ID" value="NZ_JAINWA010000003.1"/>
</dbReference>
<dbReference type="EMBL" id="JAINWA010000003">
    <property type="protein sequence ID" value="MCD1655920.1"/>
    <property type="molecule type" value="Genomic_DNA"/>
</dbReference>
<proteinExistence type="predicted"/>
<sequence>MNKGKIIGLIAVLVVAGAALYGADTAIPKGVQPLMVQGAFYTPSWSCIYLKGSDELKLKYKPNAWNTYSIKVTKDATTYDGTNGNFSNMNVFRIKSNTDKPSKDVVLVIDNVKIVDGKGKTVYFLDFEDGKSGDVSKTQGRPAADNGTVVEVGGKKGLMLHMKSENMYGYNGLEAQWTLPAAPDGAAGYDLNGGDWTVTYDYYISVE</sequence>
<evidence type="ECO:0000313" key="2">
    <source>
        <dbReference type="Proteomes" id="UP001198163"/>
    </source>
</evidence>
<comment type="caution">
    <text evidence="1">The sequence shown here is derived from an EMBL/GenBank/DDBJ whole genome shotgun (WGS) entry which is preliminary data.</text>
</comment>
<reference evidence="1" key="1">
    <citation type="submission" date="2021-08" db="EMBL/GenBank/DDBJ databases">
        <title>Comparative analyses of Brucepasteria parasyntrophica and Teretinema zuelzerae.</title>
        <authorList>
            <person name="Song Y."/>
            <person name="Brune A."/>
        </authorList>
    </citation>
    <scope>NUCLEOTIDE SEQUENCE</scope>
    <source>
        <strain evidence="1">DSM 1903</strain>
    </source>
</reference>
<gene>
    <name evidence="1" type="ORF">K7J14_14570</name>
</gene>
<dbReference type="Proteomes" id="UP001198163">
    <property type="component" value="Unassembled WGS sequence"/>
</dbReference>
<accession>A0AAE3EKC5</accession>
<evidence type="ECO:0000313" key="1">
    <source>
        <dbReference type="EMBL" id="MCD1655920.1"/>
    </source>
</evidence>